<dbReference type="Pfam" id="PF13968">
    <property type="entry name" value="DUF4220"/>
    <property type="match status" value="1"/>
</dbReference>
<evidence type="ECO:0000259" key="1">
    <source>
        <dbReference type="Pfam" id="PF13968"/>
    </source>
</evidence>
<protein>
    <recommendedName>
        <fullName evidence="1">DUF4220 domain-containing protein</fullName>
    </recommendedName>
</protein>
<evidence type="ECO:0000313" key="3">
    <source>
        <dbReference type="Proteomes" id="UP001459277"/>
    </source>
</evidence>
<sequence length="102" mass="11462">MAFWASFLLLRLSGPDTITSFALEDNELRLRHLAGLILQVFATAYIFYQSLPNKLCVPTIIVFLVGTIKHVERTRALFLASRTSLDVQCCQSQTSSLNLKKS</sequence>
<organism evidence="2 3">
    <name type="scientific">Lithocarpus litseifolius</name>
    <dbReference type="NCBI Taxonomy" id="425828"/>
    <lineage>
        <taxon>Eukaryota</taxon>
        <taxon>Viridiplantae</taxon>
        <taxon>Streptophyta</taxon>
        <taxon>Embryophyta</taxon>
        <taxon>Tracheophyta</taxon>
        <taxon>Spermatophyta</taxon>
        <taxon>Magnoliopsida</taxon>
        <taxon>eudicotyledons</taxon>
        <taxon>Gunneridae</taxon>
        <taxon>Pentapetalae</taxon>
        <taxon>rosids</taxon>
        <taxon>fabids</taxon>
        <taxon>Fagales</taxon>
        <taxon>Fagaceae</taxon>
        <taxon>Lithocarpus</taxon>
    </lineage>
</organism>
<dbReference type="Proteomes" id="UP001459277">
    <property type="component" value="Unassembled WGS sequence"/>
</dbReference>
<name>A0AAW2C3Q1_9ROSI</name>
<proteinExistence type="predicted"/>
<dbReference type="InterPro" id="IPR025315">
    <property type="entry name" value="DUF4220"/>
</dbReference>
<accession>A0AAW2C3Q1</accession>
<keyword evidence="3" id="KW-1185">Reference proteome</keyword>
<dbReference type="EMBL" id="JAZDWU010000009">
    <property type="protein sequence ID" value="KAK9991705.1"/>
    <property type="molecule type" value="Genomic_DNA"/>
</dbReference>
<feature type="domain" description="DUF4220" evidence="1">
    <location>
        <begin position="1"/>
        <end position="86"/>
    </location>
</feature>
<gene>
    <name evidence="2" type="ORF">SO802_026690</name>
</gene>
<dbReference type="AlphaFoldDB" id="A0AAW2C3Q1"/>
<comment type="caution">
    <text evidence="2">The sequence shown here is derived from an EMBL/GenBank/DDBJ whole genome shotgun (WGS) entry which is preliminary data.</text>
</comment>
<reference evidence="2 3" key="1">
    <citation type="submission" date="2024-01" db="EMBL/GenBank/DDBJ databases">
        <title>A telomere-to-telomere, gap-free genome of sweet tea (Lithocarpus litseifolius).</title>
        <authorList>
            <person name="Zhou J."/>
        </authorList>
    </citation>
    <scope>NUCLEOTIDE SEQUENCE [LARGE SCALE GENOMIC DNA]</scope>
    <source>
        <strain evidence="2">Zhou-2022a</strain>
        <tissue evidence="2">Leaf</tissue>
    </source>
</reference>
<evidence type="ECO:0000313" key="2">
    <source>
        <dbReference type="EMBL" id="KAK9991705.1"/>
    </source>
</evidence>
<dbReference type="PANTHER" id="PTHR31325">
    <property type="entry name" value="OS01G0798800 PROTEIN-RELATED"/>
    <property type="match status" value="1"/>
</dbReference>